<comment type="caution">
    <text evidence="1">The sequence shown here is derived from an EMBL/GenBank/DDBJ whole genome shotgun (WGS) entry which is preliminary data.</text>
</comment>
<accession>A0A501WDP0</accession>
<name>A0A501WDP0_9BACT</name>
<dbReference type="OrthoDB" id="853585at2"/>
<evidence type="ECO:0000313" key="2">
    <source>
        <dbReference type="Proteomes" id="UP000316727"/>
    </source>
</evidence>
<dbReference type="EMBL" id="VFRQ01000006">
    <property type="protein sequence ID" value="TPE43626.1"/>
    <property type="molecule type" value="Genomic_DNA"/>
</dbReference>
<dbReference type="AlphaFoldDB" id="A0A501WDP0"/>
<reference evidence="1 2" key="1">
    <citation type="submission" date="2019-06" db="EMBL/GenBank/DDBJ databases">
        <title>A novel bacterium of genus Pontibacter, isolated from marine sediment.</title>
        <authorList>
            <person name="Huang H."/>
            <person name="Mo K."/>
            <person name="Hu Y."/>
        </authorList>
    </citation>
    <scope>NUCLEOTIDE SEQUENCE [LARGE SCALE GENOMIC DNA]</scope>
    <source>
        <strain evidence="1 2">HB172049</strain>
    </source>
</reference>
<proteinExistence type="predicted"/>
<dbReference type="Proteomes" id="UP000316727">
    <property type="component" value="Unassembled WGS sequence"/>
</dbReference>
<sequence>MTFDFYLGGYGRDHSYRIVLQDDNLVVSDYIGIPMPEHNEMVSVVKNEDWDRVVEFLTRCRWKRRYDSGILDGTQFEIKAKGDAINVNSYGSNAYPDDFDEFLTLLNRVVSVAGVEVSKSQSSGEASLIP</sequence>
<organism evidence="1 2">
    <name type="scientific">Pontibacter mangrovi</name>
    <dbReference type="NCBI Taxonomy" id="2589816"/>
    <lineage>
        <taxon>Bacteria</taxon>
        <taxon>Pseudomonadati</taxon>
        <taxon>Bacteroidota</taxon>
        <taxon>Cytophagia</taxon>
        <taxon>Cytophagales</taxon>
        <taxon>Hymenobacteraceae</taxon>
        <taxon>Pontibacter</taxon>
    </lineage>
</organism>
<dbReference type="RefSeq" id="WP_140621929.1">
    <property type="nucleotide sequence ID" value="NZ_VFRQ01000006.1"/>
</dbReference>
<evidence type="ECO:0000313" key="1">
    <source>
        <dbReference type="EMBL" id="TPE43626.1"/>
    </source>
</evidence>
<protein>
    <submittedName>
        <fullName evidence="1">Uncharacterized protein</fullName>
    </submittedName>
</protein>
<gene>
    <name evidence="1" type="ORF">FJM65_12785</name>
</gene>
<keyword evidence="2" id="KW-1185">Reference proteome</keyword>